<dbReference type="Gene3D" id="3.40.50.2000">
    <property type="entry name" value="Glycogen Phosphorylase B"/>
    <property type="match status" value="3"/>
</dbReference>
<dbReference type="AlphaFoldDB" id="A0A5B2V9J7"/>
<evidence type="ECO:0000313" key="3">
    <source>
        <dbReference type="EMBL" id="KAA2235265.1"/>
    </source>
</evidence>
<sequence>MKLLLCCEFYHPSRGGVQEVMRQLAERFAAAGHDVTVATTFLPERGFEELNGVKIASFHISGNLVRGLEGEIQRYRDFLRAFDGDAILMKAAQQWTFDASWPALDDIKCRKVFIPCGYSALYEPSYAGYFKELPSIIGKFDELIFYAEDYRDVNFAREHGLEKLAFLPNGASEKEFDVPPASGIRARLGIPDDALLLITVGTPISMKGHLEVAEAFARLDPRGRPLALALNGQWGARPADAPEPPRPADPIAPDDTPTESEPPPVKEPARPERQRGISAIVGRAVLTLRRGGVGTFLRRACLWVYHRTIWLLLMPYYPVRRLVRDLAFQARLALHRAVSPNSPPPQPPPRLRTIDDAIADARRDPLKMVVQTELPRNEVVELFFAADLFVFASRVEYSPLVLFEASASGLPFLSVPAGNAAEIARWSGGGVICSAEKDERGYVKVDPAILATEIDRLLQDDALRASLGEEGRRAWREHFTWDVISRRYLAILAGTMPAEEHGPRRSEIR</sequence>
<gene>
    <name evidence="3" type="ORF">F0L46_21085</name>
</gene>
<dbReference type="SUPFAM" id="SSF53756">
    <property type="entry name" value="UDP-Glycosyltransferase/glycogen phosphorylase"/>
    <property type="match status" value="2"/>
</dbReference>
<dbReference type="InterPro" id="IPR001296">
    <property type="entry name" value="Glyco_trans_1"/>
</dbReference>
<comment type="caution">
    <text evidence="3">The sequence shown here is derived from an EMBL/GenBank/DDBJ whole genome shotgun (WGS) entry which is preliminary data.</text>
</comment>
<dbReference type="OrthoDB" id="9802525at2"/>
<dbReference type="PANTHER" id="PTHR12526">
    <property type="entry name" value="GLYCOSYLTRANSFERASE"/>
    <property type="match status" value="1"/>
</dbReference>
<name>A0A5B2V9J7_9HYPH</name>
<evidence type="ECO:0000259" key="2">
    <source>
        <dbReference type="Pfam" id="PF00534"/>
    </source>
</evidence>
<dbReference type="Pfam" id="PF00534">
    <property type="entry name" value="Glycos_transf_1"/>
    <property type="match status" value="1"/>
</dbReference>
<feature type="domain" description="Glycosyl transferase family 1" evidence="2">
    <location>
        <begin position="372"/>
        <end position="473"/>
    </location>
</feature>
<accession>A0A5B2V9J7</accession>
<evidence type="ECO:0000313" key="4">
    <source>
        <dbReference type="Proteomes" id="UP000323142"/>
    </source>
</evidence>
<organism evidence="3 4">
    <name type="scientific">Salinarimonas soli</name>
    <dbReference type="NCBI Taxonomy" id="1638099"/>
    <lineage>
        <taxon>Bacteria</taxon>
        <taxon>Pseudomonadati</taxon>
        <taxon>Pseudomonadota</taxon>
        <taxon>Alphaproteobacteria</taxon>
        <taxon>Hyphomicrobiales</taxon>
        <taxon>Salinarimonadaceae</taxon>
        <taxon>Salinarimonas</taxon>
    </lineage>
</organism>
<dbReference type="EMBL" id="VUOA01000037">
    <property type="protein sequence ID" value="KAA2235265.1"/>
    <property type="molecule type" value="Genomic_DNA"/>
</dbReference>
<proteinExistence type="predicted"/>
<evidence type="ECO:0000256" key="1">
    <source>
        <dbReference type="SAM" id="MobiDB-lite"/>
    </source>
</evidence>
<dbReference type="GO" id="GO:0016757">
    <property type="term" value="F:glycosyltransferase activity"/>
    <property type="evidence" value="ECO:0007669"/>
    <property type="project" value="InterPro"/>
</dbReference>
<dbReference type="CDD" id="cd03801">
    <property type="entry name" value="GT4_PimA-like"/>
    <property type="match status" value="1"/>
</dbReference>
<keyword evidence="4" id="KW-1185">Reference proteome</keyword>
<dbReference type="Proteomes" id="UP000323142">
    <property type="component" value="Unassembled WGS sequence"/>
</dbReference>
<reference evidence="3 4" key="1">
    <citation type="submission" date="2019-09" db="EMBL/GenBank/DDBJ databases">
        <title>Salinarimonas rosea gen. nov., sp. nov., a new member of the a-2 subgroup of the Proteobacteria.</title>
        <authorList>
            <person name="Liu J."/>
        </authorList>
    </citation>
    <scope>NUCLEOTIDE SEQUENCE [LARGE SCALE GENOMIC DNA]</scope>
    <source>
        <strain evidence="3 4">BN140002</strain>
    </source>
</reference>
<keyword evidence="3" id="KW-0808">Transferase</keyword>
<reference evidence="3 4" key="2">
    <citation type="submission" date="2019-09" db="EMBL/GenBank/DDBJ databases">
        <authorList>
            <person name="Jin C."/>
        </authorList>
    </citation>
    <scope>NUCLEOTIDE SEQUENCE [LARGE SCALE GENOMIC DNA]</scope>
    <source>
        <strain evidence="3 4">BN140002</strain>
    </source>
</reference>
<feature type="region of interest" description="Disordered" evidence="1">
    <location>
        <begin position="235"/>
        <end position="274"/>
    </location>
</feature>
<feature type="compositionally biased region" description="Pro residues" evidence="1">
    <location>
        <begin position="241"/>
        <end position="250"/>
    </location>
</feature>
<protein>
    <submittedName>
        <fullName evidence="3">Glycosyltransferase family 4 protein</fullName>
    </submittedName>
</protein>